<proteinExistence type="predicted"/>
<dbReference type="EMBL" id="OJIN01000198">
    <property type="protein sequence ID" value="SPD75358.1"/>
    <property type="molecule type" value="Genomic_DNA"/>
</dbReference>
<dbReference type="GO" id="GO:0016887">
    <property type="term" value="F:ATP hydrolysis activity"/>
    <property type="evidence" value="ECO:0007669"/>
    <property type="project" value="InterPro"/>
</dbReference>
<reference evidence="5" key="1">
    <citation type="submission" date="2018-01" db="EMBL/GenBank/DDBJ databases">
        <authorList>
            <person name="Regsiter A."/>
            <person name="William W."/>
        </authorList>
    </citation>
    <scope>NUCLEOTIDE SEQUENCE</scope>
    <source>
        <strain evidence="5">TRIP AH-1</strain>
    </source>
</reference>
<gene>
    <name evidence="5" type="ORF">PITCH_A550003</name>
</gene>
<keyword evidence="1" id="KW-0813">Transport</keyword>
<dbReference type="InterPro" id="IPR027417">
    <property type="entry name" value="P-loop_NTPase"/>
</dbReference>
<evidence type="ECO:0000313" key="5">
    <source>
        <dbReference type="EMBL" id="SPD75358.1"/>
    </source>
</evidence>
<dbReference type="GO" id="GO:0005524">
    <property type="term" value="F:ATP binding"/>
    <property type="evidence" value="ECO:0007669"/>
    <property type="project" value="UniProtKB-KW"/>
</dbReference>
<dbReference type="InterPro" id="IPR003439">
    <property type="entry name" value="ABC_transporter-like_ATP-bd"/>
</dbReference>
<feature type="domain" description="ABC transporter" evidence="4">
    <location>
        <begin position="6"/>
        <end position="237"/>
    </location>
</feature>
<dbReference type="PANTHER" id="PTHR43423:SF1">
    <property type="entry name" value="ABC TRANSPORTER I FAMILY MEMBER 17"/>
    <property type="match status" value="1"/>
</dbReference>
<dbReference type="InterPro" id="IPR015856">
    <property type="entry name" value="ABC_transpr_CbiO/EcfA_su"/>
</dbReference>
<dbReference type="Pfam" id="PF00005">
    <property type="entry name" value="ABC_tran"/>
    <property type="match status" value="1"/>
</dbReference>
<dbReference type="Gene3D" id="3.40.50.300">
    <property type="entry name" value="P-loop containing nucleotide triphosphate hydrolases"/>
    <property type="match status" value="1"/>
</dbReference>
<dbReference type="GO" id="GO:0016020">
    <property type="term" value="C:membrane"/>
    <property type="evidence" value="ECO:0007669"/>
    <property type="project" value="InterPro"/>
</dbReference>
<keyword evidence="3" id="KW-0067">ATP-binding</keyword>
<keyword evidence="2" id="KW-0547">Nucleotide-binding</keyword>
<evidence type="ECO:0000256" key="1">
    <source>
        <dbReference type="ARBA" id="ARBA00022448"/>
    </source>
</evidence>
<name>A0A445N0S2_9BACT</name>
<evidence type="ECO:0000256" key="3">
    <source>
        <dbReference type="ARBA" id="ARBA00022840"/>
    </source>
</evidence>
<dbReference type="AlphaFoldDB" id="A0A445N0S2"/>
<dbReference type="InterPro" id="IPR003593">
    <property type="entry name" value="AAA+_ATPase"/>
</dbReference>
<sequence>METPIFEIRSLAHSYDKKPVLDIDYLQVSDSSIVGLVGPNGSGKSTLLRLLGMIERPGKGEIYFNGHEAGPFSVDARFNITLLPQDPVLMKRSVFANISYGLKLRGDSDDIGARVSHALSMVGLASEEFSRRPWYALSGGEVQRVALAARLALKPKVLLLDEPTANVDAVSAQMIKEAALKARRDWGTTLIIASHDHQWLYDISDRILHLFRGKICGSGRENIVFGPWEKLKDGTWGKFLSDDQIIRVSEPPGESAAAIIDSLEFLENISDKTDTDACLQGIVLNLSLDRSSGQIFITLSVGVNTFTISMIDQQIRANNLYPGKPLTVCYSPCKIKWV</sequence>
<protein>
    <submittedName>
        <fullName evidence="5">ABC transporter related protein</fullName>
    </submittedName>
</protein>
<dbReference type="SUPFAM" id="SSF52540">
    <property type="entry name" value="P-loop containing nucleoside triphosphate hydrolases"/>
    <property type="match status" value="1"/>
</dbReference>
<dbReference type="SMART" id="SM00382">
    <property type="entry name" value="AAA"/>
    <property type="match status" value="1"/>
</dbReference>
<accession>A0A445N0S2</accession>
<evidence type="ECO:0000256" key="2">
    <source>
        <dbReference type="ARBA" id="ARBA00022741"/>
    </source>
</evidence>
<dbReference type="GO" id="GO:0055085">
    <property type="term" value="P:transmembrane transport"/>
    <property type="evidence" value="ECO:0007669"/>
    <property type="project" value="InterPro"/>
</dbReference>
<dbReference type="PANTHER" id="PTHR43423">
    <property type="entry name" value="ABC TRANSPORTER I FAMILY MEMBER 17"/>
    <property type="match status" value="1"/>
</dbReference>
<dbReference type="CDD" id="cd03225">
    <property type="entry name" value="ABC_cobalt_CbiO_domain1"/>
    <property type="match status" value="1"/>
</dbReference>
<evidence type="ECO:0000259" key="4">
    <source>
        <dbReference type="PROSITE" id="PS50893"/>
    </source>
</evidence>
<dbReference type="PROSITE" id="PS50893">
    <property type="entry name" value="ABC_TRANSPORTER_2"/>
    <property type="match status" value="1"/>
</dbReference>
<organism evidence="5">
    <name type="scientific">uncultured Desulfobacterium sp</name>
    <dbReference type="NCBI Taxonomy" id="201089"/>
    <lineage>
        <taxon>Bacteria</taxon>
        <taxon>Pseudomonadati</taxon>
        <taxon>Thermodesulfobacteriota</taxon>
        <taxon>Desulfobacteria</taxon>
        <taxon>Desulfobacterales</taxon>
        <taxon>Desulfobacteriaceae</taxon>
        <taxon>Desulfobacterium</taxon>
        <taxon>environmental samples</taxon>
    </lineage>
</organism>